<sequence>MLNKPETYWNNVLFADESKFNIFGFDRRIMVLRRRNEDLNPKNLVGTVKYDGGSVFVWGCMSALGLVTRAAKSIHLKWCSDNRDWSTTDWDRVLFTIDVFRFNLENDSRCVKFWKLILNKVGNTIQASNRILKRRNPVIEVEWMESMDEVIRFKSDIIM</sequence>
<dbReference type="EMBL" id="BGPR01087706">
    <property type="protein sequence ID" value="GBM08228.1"/>
    <property type="molecule type" value="Genomic_DNA"/>
</dbReference>
<dbReference type="GO" id="GO:0003676">
    <property type="term" value="F:nucleic acid binding"/>
    <property type="evidence" value="ECO:0007669"/>
    <property type="project" value="InterPro"/>
</dbReference>
<accession>A0A4Y2CWY5</accession>
<organism evidence="1 2">
    <name type="scientific">Araneus ventricosus</name>
    <name type="common">Orbweaver spider</name>
    <name type="synonym">Epeira ventricosa</name>
    <dbReference type="NCBI Taxonomy" id="182803"/>
    <lineage>
        <taxon>Eukaryota</taxon>
        <taxon>Metazoa</taxon>
        <taxon>Ecdysozoa</taxon>
        <taxon>Arthropoda</taxon>
        <taxon>Chelicerata</taxon>
        <taxon>Arachnida</taxon>
        <taxon>Araneae</taxon>
        <taxon>Araneomorphae</taxon>
        <taxon>Entelegynae</taxon>
        <taxon>Araneoidea</taxon>
        <taxon>Araneidae</taxon>
        <taxon>Araneus</taxon>
    </lineage>
</organism>
<dbReference type="AlphaFoldDB" id="A0A4Y2CWY5"/>
<evidence type="ECO:0008006" key="3">
    <source>
        <dbReference type="Google" id="ProtNLM"/>
    </source>
</evidence>
<reference evidence="1 2" key="1">
    <citation type="journal article" date="2019" name="Sci. Rep.">
        <title>Orb-weaving spider Araneus ventricosus genome elucidates the spidroin gene catalogue.</title>
        <authorList>
            <person name="Kono N."/>
            <person name="Nakamura H."/>
            <person name="Ohtoshi R."/>
            <person name="Moran D.A.P."/>
            <person name="Shinohara A."/>
            <person name="Yoshida Y."/>
            <person name="Fujiwara M."/>
            <person name="Mori M."/>
            <person name="Tomita M."/>
            <person name="Arakawa K."/>
        </authorList>
    </citation>
    <scope>NUCLEOTIDE SEQUENCE [LARGE SCALE GENOMIC DNA]</scope>
</reference>
<dbReference type="InterPro" id="IPR036397">
    <property type="entry name" value="RNaseH_sf"/>
</dbReference>
<dbReference type="Gene3D" id="3.30.420.10">
    <property type="entry name" value="Ribonuclease H-like superfamily/Ribonuclease H"/>
    <property type="match status" value="1"/>
</dbReference>
<proteinExistence type="predicted"/>
<dbReference type="Proteomes" id="UP000499080">
    <property type="component" value="Unassembled WGS sequence"/>
</dbReference>
<protein>
    <recommendedName>
        <fullName evidence="3">Transposable element Tc1 transposase</fullName>
    </recommendedName>
</protein>
<name>A0A4Y2CWY5_ARAVE</name>
<gene>
    <name evidence="1" type="ORF">AVEN_187984_1</name>
</gene>
<comment type="caution">
    <text evidence="1">The sequence shown here is derived from an EMBL/GenBank/DDBJ whole genome shotgun (WGS) entry which is preliminary data.</text>
</comment>
<evidence type="ECO:0000313" key="1">
    <source>
        <dbReference type="EMBL" id="GBM08228.1"/>
    </source>
</evidence>
<keyword evidence="2" id="KW-1185">Reference proteome</keyword>
<dbReference type="OrthoDB" id="4843387at2759"/>
<evidence type="ECO:0000313" key="2">
    <source>
        <dbReference type="Proteomes" id="UP000499080"/>
    </source>
</evidence>